<evidence type="ECO:0000313" key="2">
    <source>
        <dbReference type="EMBL" id="RVX37896.1"/>
    </source>
</evidence>
<comment type="caution">
    <text evidence="2">The sequence shown here is derived from an EMBL/GenBank/DDBJ whole genome shotgun (WGS) entry which is preliminary data.</text>
</comment>
<accession>A0A438LWM4</accession>
<sequence>MLKRTTKSVSAPREAWQVRGATGSRGRADGSLSLAWDLARGRWGSLIGTFSLSNSRW</sequence>
<evidence type="ECO:0000313" key="3">
    <source>
        <dbReference type="Proteomes" id="UP000284824"/>
    </source>
</evidence>
<protein>
    <submittedName>
        <fullName evidence="2">Uncharacterized protein</fullName>
    </submittedName>
</protein>
<organism evidence="2 3">
    <name type="scientific">Nonomuraea polychroma</name>
    <dbReference type="NCBI Taxonomy" id="46176"/>
    <lineage>
        <taxon>Bacteria</taxon>
        <taxon>Bacillati</taxon>
        <taxon>Actinomycetota</taxon>
        <taxon>Actinomycetes</taxon>
        <taxon>Streptosporangiales</taxon>
        <taxon>Streptosporangiaceae</taxon>
        <taxon>Nonomuraea</taxon>
    </lineage>
</organism>
<dbReference type="EMBL" id="SAUN01000001">
    <property type="protein sequence ID" value="RVX37896.1"/>
    <property type="molecule type" value="Genomic_DNA"/>
</dbReference>
<name>A0A438LWM4_9ACTN</name>
<proteinExistence type="predicted"/>
<keyword evidence="3" id="KW-1185">Reference proteome</keyword>
<feature type="region of interest" description="Disordered" evidence="1">
    <location>
        <begin position="1"/>
        <end position="28"/>
    </location>
</feature>
<dbReference type="AlphaFoldDB" id="A0A438LWM4"/>
<reference evidence="2 3" key="1">
    <citation type="submission" date="2019-01" db="EMBL/GenBank/DDBJ databases">
        <title>Sequencing the genomes of 1000 actinobacteria strains.</title>
        <authorList>
            <person name="Klenk H.-P."/>
        </authorList>
    </citation>
    <scope>NUCLEOTIDE SEQUENCE [LARGE SCALE GENOMIC DNA]</scope>
    <source>
        <strain evidence="2 3">DSM 43925</strain>
    </source>
</reference>
<gene>
    <name evidence="2" type="ORF">EDD27_0179</name>
</gene>
<evidence type="ECO:0000256" key="1">
    <source>
        <dbReference type="SAM" id="MobiDB-lite"/>
    </source>
</evidence>
<dbReference type="Proteomes" id="UP000284824">
    <property type="component" value="Unassembled WGS sequence"/>
</dbReference>